<dbReference type="InterPro" id="IPR025890">
    <property type="entry name" value="Abhydrolase_bac"/>
</dbReference>
<gene>
    <name evidence="1" type="ORF">SK3146_00979</name>
</gene>
<dbReference type="Gene3D" id="3.40.50.1820">
    <property type="entry name" value="alpha/beta hydrolase"/>
    <property type="match status" value="1"/>
</dbReference>
<dbReference type="InterPro" id="IPR029058">
    <property type="entry name" value="AB_hydrolase_fold"/>
</dbReference>
<organism evidence="1 2">
    <name type="scientific">Paenibacillus konkukensis</name>
    <dbReference type="NCBI Taxonomy" id="2020716"/>
    <lineage>
        <taxon>Bacteria</taxon>
        <taxon>Bacillati</taxon>
        <taxon>Bacillota</taxon>
        <taxon>Bacilli</taxon>
        <taxon>Bacillales</taxon>
        <taxon>Paenibacillaceae</taxon>
        <taxon>Paenibacillus</taxon>
    </lineage>
</organism>
<dbReference type="InterPro" id="IPR050261">
    <property type="entry name" value="FrsA_esterase"/>
</dbReference>
<dbReference type="RefSeq" id="WP_249864025.1">
    <property type="nucleotide sequence ID" value="NZ_CP027059.1"/>
</dbReference>
<dbReference type="EMBL" id="CP027059">
    <property type="protein sequence ID" value="UQZ81823.1"/>
    <property type="molecule type" value="Genomic_DNA"/>
</dbReference>
<protein>
    <submittedName>
        <fullName evidence="1">Abhydrolase family protein</fullName>
    </submittedName>
</protein>
<proteinExistence type="predicted"/>
<name>A0ABY4RJU0_9BACL</name>
<keyword evidence="2" id="KW-1185">Reference proteome</keyword>
<evidence type="ECO:0000313" key="1">
    <source>
        <dbReference type="EMBL" id="UQZ81823.1"/>
    </source>
</evidence>
<reference evidence="1" key="1">
    <citation type="submission" date="2018-02" db="EMBL/GenBank/DDBJ databases">
        <authorList>
            <person name="Kim S.-K."/>
            <person name="Jung H.-I."/>
            <person name="Lee S.-W."/>
        </authorList>
    </citation>
    <scope>NUCLEOTIDE SEQUENCE</scope>
    <source>
        <strain evidence="1">SK3146</strain>
    </source>
</reference>
<dbReference type="PANTHER" id="PTHR22946:SF8">
    <property type="entry name" value="ACETYL XYLAN ESTERASE DOMAIN-CONTAINING PROTEIN"/>
    <property type="match status" value="1"/>
</dbReference>
<sequence length="340" mass="37018">MWSPDEFLNDLYDSQALNGQASKLKPWEQRKHEVRERLLQSLGRFPAMPEALNPVLLERQEKDGYTLERIAYTTFERLRMPAYLLIPHGIAQPAPAVIAWHGHGYGSREIVGLKPDGTGEEGNPGLTGHFALQLVRRGLVVMAPEIIGFGDRRLAAERSKDPRKASSCHALASRLLMYGRTAAGLRVLEAIRSLDYLLGRSEVDAARIGTMGFSGGGMIAAFSAALDERIGAAVLSAYASTFRGSLLAMNHCIDNYLPSILPYADLPELIGLIAPRSLFVESGTEDPLFPCESVKAALSALEGIYAAEGAGERLGSDLFPGKHEVSGRRSYEWLASALRA</sequence>
<dbReference type="PANTHER" id="PTHR22946">
    <property type="entry name" value="DIENELACTONE HYDROLASE DOMAIN-CONTAINING PROTEIN-RELATED"/>
    <property type="match status" value="1"/>
</dbReference>
<dbReference type="SUPFAM" id="SSF53474">
    <property type="entry name" value="alpha/beta-Hydrolases"/>
    <property type="match status" value="1"/>
</dbReference>
<evidence type="ECO:0000313" key="2">
    <source>
        <dbReference type="Proteomes" id="UP001057134"/>
    </source>
</evidence>
<accession>A0ABY4RJU0</accession>
<dbReference type="Pfam" id="PF12715">
    <property type="entry name" value="Abhydrolase_7"/>
    <property type="match status" value="1"/>
</dbReference>
<reference evidence="1" key="2">
    <citation type="journal article" date="2021" name="J Anim Sci Technol">
        <title>Complete genome sequence of Paenibacillus konkukensis sp. nov. SK3146 as a potential probiotic strain.</title>
        <authorList>
            <person name="Jung H.I."/>
            <person name="Park S."/>
            <person name="Niu K.M."/>
            <person name="Lee S.W."/>
            <person name="Kothari D."/>
            <person name="Yi K.J."/>
            <person name="Kim S.K."/>
        </authorList>
    </citation>
    <scope>NUCLEOTIDE SEQUENCE</scope>
    <source>
        <strain evidence="1">SK3146</strain>
    </source>
</reference>
<dbReference type="Proteomes" id="UP001057134">
    <property type="component" value="Chromosome"/>
</dbReference>